<feature type="domain" description="GGDEF" evidence="1">
    <location>
        <begin position="321"/>
        <end position="442"/>
    </location>
</feature>
<gene>
    <name evidence="2" type="ORF">H8J70_05035</name>
</gene>
<name>A0ABR6VH20_9FIRM</name>
<protein>
    <submittedName>
        <fullName evidence="2">GGDEF domain-containing protein</fullName>
    </submittedName>
</protein>
<evidence type="ECO:0000313" key="2">
    <source>
        <dbReference type="EMBL" id="MBC3536612.1"/>
    </source>
</evidence>
<dbReference type="InterPro" id="IPR043128">
    <property type="entry name" value="Rev_trsase/Diguanyl_cyclase"/>
</dbReference>
<dbReference type="PROSITE" id="PS50887">
    <property type="entry name" value="GGDEF"/>
    <property type="match status" value="1"/>
</dbReference>
<dbReference type="EMBL" id="JACOGK010000011">
    <property type="protein sequence ID" value="MBC3536612.1"/>
    <property type="molecule type" value="Genomic_DNA"/>
</dbReference>
<dbReference type="Gene3D" id="3.30.70.270">
    <property type="match status" value="1"/>
</dbReference>
<dbReference type="Proteomes" id="UP000606870">
    <property type="component" value="Unassembled WGS sequence"/>
</dbReference>
<dbReference type="InterPro" id="IPR029016">
    <property type="entry name" value="GAF-like_dom_sf"/>
</dbReference>
<sequence length="449" mass="51699">MVQERQFTLLIVGAAAQRKQLAELLQGHFVLIERDDGLSGAAALVKAARVDAVVIILAKGQELADFQQLHDDPEFHRLPVVFLAEQVSAQKMEESFSVGVFDIIPLQAGPLFLQARFARLRYVLQSNKNTALLQSLIRRAMKQEDPDQVFLHFLRYLGLMTEAERAYIFEGNIQNPYTWSKDRNYSPGRRKLERTDYVTMRKILNRLFARYGSLAIENVEQCLCADDEKKQFRRLGIRNIVAVPVEFHNRRLCVISLENVPARKLREVRHLLEQMVTPLIMMFANRNTVFHLRANSAIDQMTGTLNRNAFDRVGLELNPRESIGVLFADIDNLKKVNDESGHAWGDRLICDVAEALLRFRHGGNVFRIGGDEFVILWQGLTERQFQQMGRRLRSQLAERNLELSLGFYWAPDVRQGFDAVMDKADQEMYSEKQRHRLLEVRAKGEGRTC</sequence>
<dbReference type="CDD" id="cd01949">
    <property type="entry name" value="GGDEF"/>
    <property type="match status" value="1"/>
</dbReference>
<dbReference type="PANTHER" id="PTHR45138:SF9">
    <property type="entry name" value="DIGUANYLATE CYCLASE DGCM-RELATED"/>
    <property type="match status" value="1"/>
</dbReference>
<organism evidence="2 3">
    <name type="scientific">Megasphaera hominis</name>
    <dbReference type="NCBI Taxonomy" id="159836"/>
    <lineage>
        <taxon>Bacteria</taxon>
        <taxon>Bacillati</taxon>
        <taxon>Bacillota</taxon>
        <taxon>Negativicutes</taxon>
        <taxon>Veillonellales</taxon>
        <taxon>Veillonellaceae</taxon>
        <taxon>Megasphaera</taxon>
    </lineage>
</organism>
<dbReference type="Pfam" id="PF00990">
    <property type="entry name" value="GGDEF"/>
    <property type="match status" value="1"/>
</dbReference>
<dbReference type="SUPFAM" id="SSF55781">
    <property type="entry name" value="GAF domain-like"/>
    <property type="match status" value="1"/>
</dbReference>
<keyword evidence="3" id="KW-1185">Reference proteome</keyword>
<dbReference type="InterPro" id="IPR050469">
    <property type="entry name" value="Diguanylate_Cyclase"/>
</dbReference>
<dbReference type="RefSeq" id="WP_186502768.1">
    <property type="nucleotide sequence ID" value="NZ_JACOGK010000011.1"/>
</dbReference>
<proteinExistence type="predicted"/>
<comment type="caution">
    <text evidence="2">The sequence shown here is derived from an EMBL/GenBank/DDBJ whole genome shotgun (WGS) entry which is preliminary data.</text>
</comment>
<dbReference type="InterPro" id="IPR029787">
    <property type="entry name" value="Nucleotide_cyclase"/>
</dbReference>
<accession>A0ABR6VH20</accession>
<dbReference type="Gene3D" id="3.30.450.40">
    <property type="match status" value="1"/>
</dbReference>
<dbReference type="NCBIfam" id="TIGR00254">
    <property type="entry name" value="GGDEF"/>
    <property type="match status" value="1"/>
</dbReference>
<dbReference type="PANTHER" id="PTHR45138">
    <property type="entry name" value="REGULATORY COMPONENTS OF SENSORY TRANSDUCTION SYSTEM"/>
    <property type="match status" value="1"/>
</dbReference>
<evidence type="ECO:0000313" key="3">
    <source>
        <dbReference type="Proteomes" id="UP000606870"/>
    </source>
</evidence>
<evidence type="ECO:0000259" key="1">
    <source>
        <dbReference type="PROSITE" id="PS50887"/>
    </source>
</evidence>
<dbReference type="InterPro" id="IPR000160">
    <property type="entry name" value="GGDEF_dom"/>
</dbReference>
<reference evidence="2 3" key="1">
    <citation type="submission" date="2020-08" db="EMBL/GenBank/DDBJ databases">
        <authorList>
            <person name="Liu C."/>
            <person name="Sun Q."/>
        </authorList>
    </citation>
    <scope>NUCLEOTIDE SEQUENCE [LARGE SCALE GENOMIC DNA]</scope>
    <source>
        <strain evidence="2 3">NSJ-59</strain>
    </source>
</reference>
<dbReference type="SMART" id="SM00267">
    <property type="entry name" value="GGDEF"/>
    <property type="match status" value="1"/>
</dbReference>
<dbReference type="SUPFAM" id="SSF55073">
    <property type="entry name" value="Nucleotide cyclase"/>
    <property type="match status" value="1"/>
</dbReference>